<keyword evidence="2" id="KW-1185">Reference proteome</keyword>
<evidence type="ECO:0000313" key="2">
    <source>
        <dbReference type="Proteomes" id="UP001059041"/>
    </source>
</evidence>
<organism evidence="1 2">
    <name type="scientific">Triplophysa rosa</name>
    <name type="common">Cave loach</name>
    <dbReference type="NCBI Taxonomy" id="992332"/>
    <lineage>
        <taxon>Eukaryota</taxon>
        <taxon>Metazoa</taxon>
        <taxon>Chordata</taxon>
        <taxon>Craniata</taxon>
        <taxon>Vertebrata</taxon>
        <taxon>Euteleostomi</taxon>
        <taxon>Actinopterygii</taxon>
        <taxon>Neopterygii</taxon>
        <taxon>Teleostei</taxon>
        <taxon>Ostariophysi</taxon>
        <taxon>Cypriniformes</taxon>
        <taxon>Nemacheilidae</taxon>
        <taxon>Triplophysa</taxon>
    </lineage>
</organism>
<dbReference type="Proteomes" id="UP001059041">
    <property type="component" value="Linkage Group LG15"/>
</dbReference>
<accession>A0A9W7WJQ2</accession>
<sequence>MAWGLSRSDPLFSIQAKTCENETVEKKREFLLMALCIHLNEDPSSLFKDYLDSDGCAAHRDLEQVVFGIYSINAEEGDATTIPVDVGIVVEALMLREEMPPPIQLMLE</sequence>
<dbReference type="EMBL" id="JAFHDT010000015">
    <property type="protein sequence ID" value="KAI7799833.1"/>
    <property type="molecule type" value="Genomic_DNA"/>
</dbReference>
<reference evidence="1" key="1">
    <citation type="submission" date="2021-02" db="EMBL/GenBank/DDBJ databases">
        <title>Comparative genomics reveals that relaxation of natural selection precedes convergent phenotypic evolution of cavefish.</title>
        <authorList>
            <person name="Peng Z."/>
        </authorList>
    </citation>
    <scope>NUCLEOTIDE SEQUENCE</scope>
    <source>
        <tissue evidence="1">Muscle</tissue>
    </source>
</reference>
<dbReference type="AlphaFoldDB" id="A0A9W7WJQ2"/>
<gene>
    <name evidence="1" type="ORF">IRJ41_012797</name>
</gene>
<comment type="caution">
    <text evidence="1">The sequence shown here is derived from an EMBL/GenBank/DDBJ whole genome shotgun (WGS) entry which is preliminary data.</text>
</comment>
<proteinExistence type="predicted"/>
<protein>
    <submittedName>
        <fullName evidence="1">Uncharacterized protein</fullName>
    </submittedName>
</protein>
<evidence type="ECO:0000313" key="1">
    <source>
        <dbReference type="EMBL" id="KAI7799833.1"/>
    </source>
</evidence>
<name>A0A9W7WJQ2_TRIRA</name>